<evidence type="ECO:0000313" key="3">
    <source>
        <dbReference type="Proteomes" id="UP001279734"/>
    </source>
</evidence>
<reference evidence="2" key="1">
    <citation type="submission" date="2023-05" db="EMBL/GenBank/DDBJ databases">
        <title>Nepenthes gracilis genome sequencing.</title>
        <authorList>
            <person name="Fukushima K."/>
        </authorList>
    </citation>
    <scope>NUCLEOTIDE SEQUENCE</scope>
    <source>
        <strain evidence="2">SING2019-196</strain>
    </source>
</reference>
<proteinExistence type="predicted"/>
<comment type="caution">
    <text evidence="2">The sequence shown here is derived from an EMBL/GenBank/DDBJ whole genome shotgun (WGS) entry which is preliminary data.</text>
</comment>
<dbReference type="Proteomes" id="UP001279734">
    <property type="component" value="Unassembled WGS sequence"/>
</dbReference>
<dbReference type="EMBL" id="BSYO01000034">
    <property type="protein sequence ID" value="GMH28261.1"/>
    <property type="molecule type" value="Genomic_DNA"/>
</dbReference>
<gene>
    <name evidence="2" type="ORF">Nepgr_030104</name>
</gene>
<sequence length="379" mass="42004">MHIGRKKLQQTNAHEFKITNGSDQYLKMTLTGRTEKKALGRRSQKQSDQMKQASQVRGKPYSKFGEHESYLCQWIYGHIDEHLPSKPLAAAAASSNQMGYLQPDHMATVSKDNQAILDQPLPLLRQDDQQLHSFQSESLDLAIVDKDTLIPPNNYFAVLQDSVDSEEPVDSAKEWKTTRKFSVWNDEESFFVSGEIELSRSGMNSQPPPLDAAMEKGLVVARGSVLQPPSLKPAAEEVVVSSKDASTDLRGPSCSREYVTSLHNLQEEDQDIGVPFVDDVESTMAMIEAGTTIYADFFYSSALLLSSVADAVLLAEHEDGFLFGCPLPRCMQQDSAVYAIDNNVAAYVNPGIPLPVRCGGSGEAAISCMRMRLWWSCRF</sequence>
<feature type="region of interest" description="Disordered" evidence="1">
    <location>
        <begin position="34"/>
        <end position="59"/>
    </location>
</feature>
<evidence type="ECO:0000256" key="1">
    <source>
        <dbReference type="SAM" id="MobiDB-lite"/>
    </source>
</evidence>
<keyword evidence="3" id="KW-1185">Reference proteome</keyword>
<organism evidence="2 3">
    <name type="scientific">Nepenthes gracilis</name>
    <name type="common">Slender pitcher plant</name>
    <dbReference type="NCBI Taxonomy" id="150966"/>
    <lineage>
        <taxon>Eukaryota</taxon>
        <taxon>Viridiplantae</taxon>
        <taxon>Streptophyta</taxon>
        <taxon>Embryophyta</taxon>
        <taxon>Tracheophyta</taxon>
        <taxon>Spermatophyta</taxon>
        <taxon>Magnoliopsida</taxon>
        <taxon>eudicotyledons</taxon>
        <taxon>Gunneridae</taxon>
        <taxon>Pentapetalae</taxon>
        <taxon>Caryophyllales</taxon>
        <taxon>Nepenthaceae</taxon>
        <taxon>Nepenthes</taxon>
    </lineage>
</organism>
<evidence type="ECO:0000313" key="2">
    <source>
        <dbReference type="EMBL" id="GMH28261.1"/>
    </source>
</evidence>
<dbReference type="AlphaFoldDB" id="A0AAD3Y685"/>
<protein>
    <submittedName>
        <fullName evidence="2">Uncharacterized protein</fullName>
    </submittedName>
</protein>
<accession>A0AAD3Y685</accession>
<feature type="compositionally biased region" description="Polar residues" evidence="1">
    <location>
        <begin position="46"/>
        <end position="55"/>
    </location>
</feature>
<name>A0AAD3Y685_NEPGR</name>